<dbReference type="Pfam" id="PF00646">
    <property type="entry name" value="F-box"/>
    <property type="match status" value="1"/>
</dbReference>
<organism evidence="2 4">
    <name type="scientific">Carya illinoinensis</name>
    <name type="common">Pecan</name>
    <dbReference type="NCBI Taxonomy" id="32201"/>
    <lineage>
        <taxon>Eukaryota</taxon>
        <taxon>Viridiplantae</taxon>
        <taxon>Streptophyta</taxon>
        <taxon>Embryophyta</taxon>
        <taxon>Tracheophyta</taxon>
        <taxon>Spermatophyta</taxon>
        <taxon>Magnoliopsida</taxon>
        <taxon>eudicotyledons</taxon>
        <taxon>Gunneridae</taxon>
        <taxon>Pentapetalae</taxon>
        <taxon>rosids</taxon>
        <taxon>fabids</taxon>
        <taxon>Fagales</taxon>
        <taxon>Juglandaceae</taxon>
        <taxon>Carya</taxon>
    </lineage>
</organism>
<comment type="caution">
    <text evidence="2">The sequence shown here is derived from an EMBL/GenBank/DDBJ whole genome shotgun (WGS) entry which is preliminary data.</text>
</comment>
<name>A0A8T1Q826_CARIL</name>
<keyword evidence="4" id="KW-1185">Reference proteome</keyword>
<dbReference type="InterPro" id="IPR017900">
    <property type="entry name" value="4Fe4S_Fe_S_CS"/>
</dbReference>
<reference evidence="3" key="2">
    <citation type="submission" date="2021-01" db="EMBL/GenBank/DDBJ databases">
        <authorList>
            <person name="Lovell J.T."/>
            <person name="Bentley N."/>
            <person name="Bhattarai G."/>
            <person name="Jenkins J.W."/>
            <person name="Sreedasyam A."/>
            <person name="Alarcon Y."/>
            <person name="Bock C."/>
            <person name="Boston L."/>
            <person name="Carlson J."/>
            <person name="Cervantes K."/>
            <person name="Clermont K."/>
            <person name="Krom N."/>
            <person name="Kubenka K."/>
            <person name="Mamidi S."/>
            <person name="Mattison C."/>
            <person name="Monteros M."/>
            <person name="Pisani C."/>
            <person name="Plott C."/>
            <person name="Rajasekar S."/>
            <person name="Rhein H.S."/>
            <person name="Rohla C."/>
            <person name="Song M."/>
            <person name="Hilaire R.S."/>
            <person name="Shu S."/>
            <person name="Wells L."/>
            <person name="Wang X."/>
            <person name="Webber J."/>
            <person name="Heerema R.J."/>
            <person name="Klein P."/>
            <person name="Conner P."/>
            <person name="Grauke L."/>
            <person name="Grimwood J."/>
            <person name="Schmutz J."/>
            <person name="Randall J.J."/>
        </authorList>
    </citation>
    <scope>NUCLEOTIDE SEQUENCE</scope>
    <source>
        <tissue evidence="3">Leaf</tissue>
    </source>
</reference>
<dbReference type="EMBL" id="CM031814">
    <property type="protein sequence ID" value="KAG6650525.1"/>
    <property type="molecule type" value="Genomic_DNA"/>
</dbReference>
<evidence type="ECO:0000259" key="1">
    <source>
        <dbReference type="Pfam" id="PF00646"/>
    </source>
</evidence>
<dbReference type="Proteomes" id="UP000811609">
    <property type="component" value="Chromosome 6"/>
</dbReference>
<evidence type="ECO:0000313" key="3">
    <source>
        <dbReference type="EMBL" id="KAG6707772.1"/>
    </source>
</evidence>
<dbReference type="AlphaFoldDB" id="A0A8T1Q826"/>
<dbReference type="PROSITE" id="PS00198">
    <property type="entry name" value="4FE4S_FER_1"/>
    <property type="match status" value="1"/>
</dbReference>
<sequence>MEKLIQKAKDPFPSNSCIIPQEPYTIQEIEPGPPHEALFLVLAYLPLFELLAMGEVCMSLRDALHKDVLPWLNIIVERPLNLRLTDEILENITSKAIGRLKTLALMNCVKITDDGLQSVIDRNHGINKQVQQRQQPMLFHRRNSSMFSNESEPLIDVDICPKCKDVRMVYDCPREACKRKNKKLMQPTAGCKGCNLCIPRCEECGGCLESEEIEETACGDGLCSECWLQLPKCNFCNRPNCNRHTNRQYKHSSSSGFVCEICHYMQY</sequence>
<dbReference type="EMBL" id="CM031830">
    <property type="protein sequence ID" value="KAG6707772.1"/>
    <property type="molecule type" value="Genomic_DNA"/>
</dbReference>
<evidence type="ECO:0000313" key="4">
    <source>
        <dbReference type="Proteomes" id="UP000811609"/>
    </source>
</evidence>
<gene>
    <name evidence="2" type="ORF">CIPAW_06G049700</name>
    <name evidence="3" type="ORF">I3842_06G049300</name>
</gene>
<proteinExistence type="predicted"/>
<evidence type="ECO:0000313" key="2">
    <source>
        <dbReference type="EMBL" id="KAG6650525.1"/>
    </source>
</evidence>
<dbReference type="InterPro" id="IPR001810">
    <property type="entry name" value="F-box_dom"/>
</dbReference>
<accession>A0A8T1Q826</accession>
<protein>
    <recommendedName>
        <fullName evidence="1">F-box domain-containing protein</fullName>
    </recommendedName>
</protein>
<dbReference type="Proteomes" id="UP000811246">
    <property type="component" value="Chromosome 6"/>
</dbReference>
<reference evidence="2" key="1">
    <citation type="submission" date="2020-12" db="EMBL/GenBank/DDBJ databases">
        <title>WGS assembly of Carya illinoinensis cv. Pawnee.</title>
        <authorList>
            <person name="Platts A."/>
            <person name="Shu S."/>
            <person name="Wright S."/>
            <person name="Barry K."/>
            <person name="Edger P."/>
            <person name="Pires J.C."/>
            <person name="Schmutz J."/>
        </authorList>
    </citation>
    <scope>NUCLEOTIDE SEQUENCE</scope>
    <source>
        <tissue evidence="2">Leaf</tissue>
    </source>
</reference>
<feature type="domain" description="F-box" evidence="1">
    <location>
        <begin position="34"/>
        <end position="67"/>
    </location>
</feature>